<dbReference type="AlphaFoldDB" id="A0A8C4TJL8"/>
<dbReference type="GeneTree" id="ENSGT01150000286950"/>
<proteinExistence type="predicted"/>
<keyword evidence="3" id="KW-0862">Zinc</keyword>
<dbReference type="InterPro" id="IPR013083">
    <property type="entry name" value="Znf_RING/FYVE/PHD"/>
</dbReference>
<dbReference type="SUPFAM" id="SSF57850">
    <property type="entry name" value="RING/U-box"/>
    <property type="match status" value="1"/>
</dbReference>
<evidence type="ECO:0008006" key="9">
    <source>
        <dbReference type="Google" id="ProtNLM"/>
    </source>
</evidence>
<dbReference type="PANTHER" id="PTHR25465:SF73">
    <property type="entry name" value="E3 UBIQUITIN_ISG15 LIGASE TRIM25 ISOFORM X1"/>
    <property type="match status" value="1"/>
</dbReference>
<accession>A0A8C4TJL8</accession>
<dbReference type="InterPro" id="IPR001841">
    <property type="entry name" value="Znf_RING"/>
</dbReference>
<dbReference type="SMART" id="SM00336">
    <property type="entry name" value="BBOX"/>
    <property type="match status" value="1"/>
</dbReference>
<dbReference type="InterPro" id="IPR000315">
    <property type="entry name" value="Znf_B-box"/>
</dbReference>
<feature type="domain" description="B box-type" evidence="6">
    <location>
        <begin position="134"/>
        <end position="174"/>
    </location>
</feature>
<dbReference type="Proteomes" id="UP000694620">
    <property type="component" value="Unassembled WGS sequence"/>
</dbReference>
<dbReference type="Pfam" id="PF00643">
    <property type="entry name" value="zf-B_box"/>
    <property type="match status" value="1"/>
</dbReference>
<organism evidence="7 8">
    <name type="scientific">Erpetoichthys calabaricus</name>
    <name type="common">Rope fish</name>
    <name type="synonym">Calamoichthys calabaricus</name>
    <dbReference type="NCBI Taxonomy" id="27687"/>
    <lineage>
        <taxon>Eukaryota</taxon>
        <taxon>Metazoa</taxon>
        <taxon>Chordata</taxon>
        <taxon>Craniata</taxon>
        <taxon>Vertebrata</taxon>
        <taxon>Euteleostomi</taxon>
        <taxon>Actinopterygii</taxon>
        <taxon>Polypteriformes</taxon>
        <taxon>Polypteridae</taxon>
        <taxon>Erpetoichthys</taxon>
    </lineage>
</organism>
<dbReference type="Pfam" id="PF15227">
    <property type="entry name" value="zf-C3HC4_4"/>
    <property type="match status" value="1"/>
</dbReference>
<reference evidence="7" key="2">
    <citation type="submission" date="2025-09" db="UniProtKB">
        <authorList>
            <consortium name="Ensembl"/>
        </authorList>
    </citation>
    <scope>IDENTIFICATION</scope>
</reference>
<evidence type="ECO:0000313" key="8">
    <source>
        <dbReference type="Proteomes" id="UP000694620"/>
    </source>
</evidence>
<keyword evidence="2 4" id="KW-0863">Zinc-finger</keyword>
<sequence>MLNLKLFVSQDEFTCSLCLDTLTDPVSIPCGHNFCLKCLTDCWDKSQEFSCPQCRKLFNLSPPLRRNTVPNEIVEKLKKTGLSSSPFQKYAGPGDVELKSCLTCLVSFCQHHLQPHYEGDALKHHKLTDPDGNLKEKLCAKHQESLKIFCKTDDLYICTKCVVTGHKDHEIVELETEREEKETILHYRSKSKILTMNSAQIFQCSIAV</sequence>
<dbReference type="Ensembl" id="ENSECRT00000034152.1">
    <property type="protein sequence ID" value="ENSECRP00000033424.1"/>
    <property type="gene ID" value="ENSECRG00000022623.1"/>
</dbReference>
<dbReference type="PROSITE" id="PS50089">
    <property type="entry name" value="ZF_RING_2"/>
    <property type="match status" value="1"/>
</dbReference>
<evidence type="ECO:0000259" key="5">
    <source>
        <dbReference type="PROSITE" id="PS50089"/>
    </source>
</evidence>
<keyword evidence="8" id="KW-1185">Reference proteome</keyword>
<dbReference type="PANTHER" id="PTHR25465">
    <property type="entry name" value="B-BOX DOMAIN CONTAINING"/>
    <property type="match status" value="1"/>
</dbReference>
<dbReference type="Gene3D" id="4.10.830.40">
    <property type="match status" value="1"/>
</dbReference>
<protein>
    <recommendedName>
        <fullName evidence="9">E3 ubiquitin/ISG15 ligase TRIM25-like</fullName>
    </recommendedName>
</protein>
<reference evidence="7" key="1">
    <citation type="submission" date="2025-08" db="UniProtKB">
        <authorList>
            <consortium name="Ensembl"/>
        </authorList>
    </citation>
    <scope>IDENTIFICATION</scope>
</reference>
<dbReference type="Gene3D" id="3.30.40.10">
    <property type="entry name" value="Zinc/RING finger domain, C3HC4 (zinc finger)"/>
    <property type="match status" value="1"/>
</dbReference>
<dbReference type="PROSITE" id="PS00518">
    <property type="entry name" value="ZF_RING_1"/>
    <property type="match status" value="1"/>
</dbReference>
<dbReference type="Gene3D" id="3.30.160.60">
    <property type="entry name" value="Classic Zinc Finger"/>
    <property type="match status" value="1"/>
</dbReference>
<evidence type="ECO:0000256" key="1">
    <source>
        <dbReference type="ARBA" id="ARBA00022723"/>
    </source>
</evidence>
<evidence type="ECO:0000256" key="4">
    <source>
        <dbReference type="PROSITE-ProRule" id="PRU00024"/>
    </source>
</evidence>
<dbReference type="InterPro" id="IPR051051">
    <property type="entry name" value="E3_ubiq-ligase_TRIM/RNF"/>
</dbReference>
<evidence type="ECO:0000259" key="6">
    <source>
        <dbReference type="PROSITE" id="PS50119"/>
    </source>
</evidence>
<dbReference type="InterPro" id="IPR017907">
    <property type="entry name" value="Znf_RING_CS"/>
</dbReference>
<evidence type="ECO:0000256" key="3">
    <source>
        <dbReference type="ARBA" id="ARBA00022833"/>
    </source>
</evidence>
<dbReference type="SMART" id="SM00184">
    <property type="entry name" value="RING"/>
    <property type="match status" value="1"/>
</dbReference>
<name>A0A8C4TJL8_ERPCA</name>
<evidence type="ECO:0000256" key="2">
    <source>
        <dbReference type="ARBA" id="ARBA00022771"/>
    </source>
</evidence>
<dbReference type="SUPFAM" id="SSF57845">
    <property type="entry name" value="B-box zinc-binding domain"/>
    <property type="match status" value="1"/>
</dbReference>
<feature type="domain" description="RING-type" evidence="5">
    <location>
        <begin position="15"/>
        <end position="55"/>
    </location>
</feature>
<evidence type="ECO:0000313" key="7">
    <source>
        <dbReference type="Ensembl" id="ENSECRP00000033424.1"/>
    </source>
</evidence>
<keyword evidence="1" id="KW-0479">Metal-binding</keyword>
<dbReference type="GO" id="GO:0008270">
    <property type="term" value="F:zinc ion binding"/>
    <property type="evidence" value="ECO:0007669"/>
    <property type="project" value="UniProtKB-KW"/>
</dbReference>
<dbReference type="PROSITE" id="PS50119">
    <property type="entry name" value="ZF_BBOX"/>
    <property type="match status" value="1"/>
</dbReference>